<dbReference type="InterPro" id="IPR010359">
    <property type="entry name" value="IrrE_HExxH"/>
</dbReference>
<dbReference type="HOGENOM" id="CLU_140389_2_0_9"/>
<evidence type="ECO:0000313" key="3">
    <source>
        <dbReference type="Proteomes" id="UP000001039"/>
    </source>
</evidence>
<protein>
    <submittedName>
        <fullName evidence="2">Hypothetical phage associated protein SpyM3_1264</fullName>
    </submittedName>
</protein>
<gene>
    <name evidence="2" type="ordered locus">Spy49_0748c</name>
</gene>
<evidence type="ECO:0000313" key="2">
    <source>
        <dbReference type="EMBL" id="ACI61062.1"/>
    </source>
</evidence>
<reference evidence="2 3" key="1">
    <citation type="journal article" date="2008" name="J. Bacteriol.">
        <title>Genome sequence of a nephritogenic and highly transformable M49 strain of Streptococcus pyogenes.</title>
        <authorList>
            <person name="McShan W.M."/>
            <person name="Ferretti J.J."/>
            <person name="Karasawa T."/>
            <person name="Suvorov A.N."/>
            <person name="Lin S."/>
            <person name="Qin B."/>
            <person name="Jia H."/>
            <person name="Kenton S."/>
            <person name="Najar F."/>
            <person name="Wu H."/>
            <person name="Scott J."/>
            <person name="Roe B.A."/>
            <person name="Savic D.J."/>
        </authorList>
    </citation>
    <scope>NUCLEOTIDE SEQUENCE [LARGE SCALE GENOMIC DNA]</scope>
    <source>
        <strain evidence="2 3">NZ131</strain>
    </source>
</reference>
<dbReference type="EMBL" id="CP000829">
    <property type="protein sequence ID" value="ACI61062.1"/>
    <property type="molecule type" value="Genomic_DNA"/>
</dbReference>
<evidence type="ECO:0000259" key="1">
    <source>
        <dbReference type="Pfam" id="PF06114"/>
    </source>
</evidence>
<sequence>MDLSLQEYVKGHGYELLFYDNRGTDKEAFANHDCKVLGIGSYLDDHEKKKAIYHEIGHKEHTNRQYELNRELCELEADRNMIHHLLKEELSYLDNVNEFNYARFMEKYKLKTIADEKMVIDEYYTLIG</sequence>
<proteinExistence type="predicted"/>
<dbReference type="Pfam" id="PF06114">
    <property type="entry name" value="Peptidase_M78"/>
    <property type="match status" value="1"/>
</dbReference>
<feature type="domain" description="IrrE N-terminal-like" evidence="1">
    <location>
        <begin position="24"/>
        <end position="114"/>
    </location>
</feature>
<accession>A0A0H3BYJ1</accession>
<name>A0A0H3BYJ1_STRPZ</name>
<dbReference type="AlphaFoldDB" id="A0A0H3BYJ1"/>
<dbReference type="Proteomes" id="UP000001039">
    <property type="component" value="Chromosome"/>
</dbReference>
<organism evidence="2 3">
    <name type="scientific">Streptococcus pyogenes serotype M49 (strain NZ131)</name>
    <dbReference type="NCBI Taxonomy" id="471876"/>
    <lineage>
        <taxon>Bacteria</taxon>
        <taxon>Bacillati</taxon>
        <taxon>Bacillota</taxon>
        <taxon>Bacilli</taxon>
        <taxon>Lactobacillales</taxon>
        <taxon>Streptococcaceae</taxon>
        <taxon>Streptococcus</taxon>
    </lineage>
</organism>
<dbReference type="KEGG" id="soz:Spy49_0748c"/>